<feature type="region of interest" description="Disordered" evidence="2">
    <location>
        <begin position="240"/>
        <end position="283"/>
    </location>
</feature>
<keyword evidence="1" id="KW-0175">Coiled coil</keyword>
<evidence type="ECO:0000313" key="4">
    <source>
        <dbReference type="Proteomes" id="UP001497482"/>
    </source>
</evidence>
<feature type="coiled-coil region" evidence="1">
    <location>
        <begin position="157"/>
        <end position="202"/>
    </location>
</feature>
<name>A0AAV2KXR7_KNICA</name>
<dbReference type="AlphaFoldDB" id="A0AAV2KXR7"/>
<evidence type="ECO:0000313" key="3">
    <source>
        <dbReference type="EMBL" id="CAL1593021.1"/>
    </source>
</evidence>
<proteinExistence type="predicted"/>
<sequence>MDNGHLDQDKRLIQALILKWRKAEREHAESEQLWQEKLETCLTAEDLGGDLPWKESEEAWFLKEQSFQIHAEGLLRSMERKQEEDSGECPDLYELQEQFCERRLHLEFCRSQWLQKDAWFQRGEASQNQIQFQKNRIFTLKAKITSLQHATICDKSVENALAESVDLSDKLEEEKAKLTLRESNLQEQLALKENALVQAQLDALNKDQQHILERLQWMQRDNARTNVFMDRFNNLSQRFGQPPPSEEEMWETQPHLKPTPLSQEGGVCYWIQPGGKSHRGDKR</sequence>
<gene>
    <name evidence="3" type="ORF">KC01_LOCUS22179</name>
</gene>
<keyword evidence="4" id="KW-1185">Reference proteome</keyword>
<evidence type="ECO:0000256" key="1">
    <source>
        <dbReference type="SAM" id="Coils"/>
    </source>
</evidence>
<accession>A0AAV2KXR7</accession>
<evidence type="ECO:0000256" key="2">
    <source>
        <dbReference type="SAM" id="MobiDB-lite"/>
    </source>
</evidence>
<reference evidence="3 4" key="1">
    <citation type="submission" date="2024-04" db="EMBL/GenBank/DDBJ databases">
        <authorList>
            <person name="Waldvogel A.-M."/>
            <person name="Schoenle A."/>
        </authorList>
    </citation>
    <scope>NUCLEOTIDE SEQUENCE [LARGE SCALE GENOMIC DNA]</scope>
</reference>
<organism evidence="3 4">
    <name type="scientific">Knipowitschia caucasica</name>
    <name type="common">Caucasian dwarf goby</name>
    <name type="synonym">Pomatoschistus caucasicus</name>
    <dbReference type="NCBI Taxonomy" id="637954"/>
    <lineage>
        <taxon>Eukaryota</taxon>
        <taxon>Metazoa</taxon>
        <taxon>Chordata</taxon>
        <taxon>Craniata</taxon>
        <taxon>Vertebrata</taxon>
        <taxon>Euteleostomi</taxon>
        <taxon>Actinopterygii</taxon>
        <taxon>Neopterygii</taxon>
        <taxon>Teleostei</taxon>
        <taxon>Neoteleostei</taxon>
        <taxon>Acanthomorphata</taxon>
        <taxon>Gobiaria</taxon>
        <taxon>Gobiiformes</taxon>
        <taxon>Gobioidei</taxon>
        <taxon>Gobiidae</taxon>
        <taxon>Gobiinae</taxon>
        <taxon>Knipowitschia</taxon>
    </lineage>
</organism>
<dbReference type="Proteomes" id="UP001497482">
    <property type="component" value="Chromosome 2"/>
</dbReference>
<protein>
    <submittedName>
        <fullName evidence="3">Uncharacterized protein</fullName>
    </submittedName>
</protein>
<dbReference type="EMBL" id="OZ035824">
    <property type="protein sequence ID" value="CAL1593021.1"/>
    <property type="molecule type" value="Genomic_DNA"/>
</dbReference>